<dbReference type="InterPro" id="IPR000734">
    <property type="entry name" value="TAG_lipase"/>
</dbReference>
<evidence type="ECO:0000256" key="3">
    <source>
        <dbReference type="ARBA" id="ARBA00022525"/>
    </source>
</evidence>
<reference evidence="7 8" key="1">
    <citation type="submission" date="2021-06" db="EMBL/GenBank/DDBJ databases">
        <title>A haploid diamondback moth (Plutella xylostella L.) genome assembly resolves 31 chromosomes and identifies a diamide resistance mutation.</title>
        <authorList>
            <person name="Ward C.M."/>
            <person name="Perry K.D."/>
            <person name="Baker G."/>
            <person name="Powis K."/>
            <person name="Heckel D.G."/>
            <person name="Baxter S.W."/>
        </authorList>
    </citation>
    <scope>NUCLEOTIDE SEQUENCE [LARGE SCALE GENOMIC DNA]</scope>
    <source>
        <strain evidence="7 8">LV</strain>
        <tissue evidence="7">Single pupa</tissue>
    </source>
</reference>
<protein>
    <recommendedName>
        <fullName evidence="6">Lipase domain-containing protein</fullName>
    </recommendedName>
</protein>
<evidence type="ECO:0000313" key="8">
    <source>
        <dbReference type="Proteomes" id="UP000823941"/>
    </source>
</evidence>
<dbReference type="PANTHER" id="PTHR11610">
    <property type="entry name" value="LIPASE"/>
    <property type="match status" value="1"/>
</dbReference>
<dbReference type="EMBL" id="JAHIBW010000015">
    <property type="protein sequence ID" value="KAG7304157.1"/>
    <property type="molecule type" value="Genomic_DNA"/>
</dbReference>
<dbReference type="PANTHER" id="PTHR11610:SF173">
    <property type="entry name" value="LIPASE DOMAIN-CONTAINING PROTEIN-RELATED"/>
    <property type="match status" value="1"/>
</dbReference>
<feature type="domain" description="Lipase" evidence="6">
    <location>
        <begin position="56"/>
        <end position="324"/>
    </location>
</feature>
<gene>
    <name evidence="7" type="ORF">JYU34_011092</name>
</gene>
<feature type="signal peptide" evidence="5">
    <location>
        <begin position="1"/>
        <end position="20"/>
    </location>
</feature>
<dbReference type="Proteomes" id="UP000823941">
    <property type="component" value="Chromosome 15"/>
</dbReference>
<comment type="similarity">
    <text evidence="2 4">Belongs to the AB hydrolase superfamily. Lipase family.</text>
</comment>
<organism evidence="7 8">
    <name type="scientific">Plutella xylostella</name>
    <name type="common">Diamondback moth</name>
    <name type="synonym">Plutella maculipennis</name>
    <dbReference type="NCBI Taxonomy" id="51655"/>
    <lineage>
        <taxon>Eukaryota</taxon>
        <taxon>Metazoa</taxon>
        <taxon>Ecdysozoa</taxon>
        <taxon>Arthropoda</taxon>
        <taxon>Hexapoda</taxon>
        <taxon>Insecta</taxon>
        <taxon>Pterygota</taxon>
        <taxon>Neoptera</taxon>
        <taxon>Endopterygota</taxon>
        <taxon>Lepidoptera</taxon>
        <taxon>Glossata</taxon>
        <taxon>Ditrysia</taxon>
        <taxon>Yponomeutoidea</taxon>
        <taxon>Plutellidae</taxon>
        <taxon>Plutella</taxon>
    </lineage>
</organism>
<dbReference type="Pfam" id="PF00151">
    <property type="entry name" value="Lipase"/>
    <property type="match status" value="1"/>
</dbReference>
<keyword evidence="5" id="KW-0732">Signal</keyword>
<keyword evidence="3" id="KW-0964">Secreted</keyword>
<dbReference type="InterPro" id="IPR033906">
    <property type="entry name" value="Lipase_N"/>
</dbReference>
<evidence type="ECO:0000259" key="6">
    <source>
        <dbReference type="Pfam" id="PF00151"/>
    </source>
</evidence>
<proteinExistence type="inferred from homology"/>
<dbReference type="InterPro" id="IPR013818">
    <property type="entry name" value="Lipase"/>
</dbReference>
<comment type="subcellular location">
    <subcellularLocation>
        <location evidence="1">Secreted</location>
    </subcellularLocation>
</comment>
<feature type="chain" id="PRO_5046300371" description="Lipase domain-containing protein" evidence="5">
    <location>
        <begin position="21"/>
        <end position="332"/>
    </location>
</feature>
<name>A0ABQ7QG07_PLUXY</name>
<accession>A0ABQ7QG07</accession>
<comment type="caution">
    <text evidence="7">The sequence shown here is derived from an EMBL/GenBank/DDBJ whole genome shotgun (WGS) entry which is preliminary data.</text>
</comment>
<dbReference type="Gene3D" id="3.40.50.1820">
    <property type="entry name" value="alpha/beta hydrolase"/>
    <property type="match status" value="1"/>
</dbReference>
<evidence type="ECO:0000256" key="4">
    <source>
        <dbReference type="RuleBase" id="RU004262"/>
    </source>
</evidence>
<dbReference type="InterPro" id="IPR029058">
    <property type="entry name" value="AB_hydrolase_fold"/>
</dbReference>
<dbReference type="SUPFAM" id="SSF53474">
    <property type="entry name" value="alpha/beta-Hydrolases"/>
    <property type="match status" value="1"/>
</dbReference>
<evidence type="ECO:0000256" key="5">
    <source>
        <dbReference type="SAM" id="SignalP"/>
    </source>
</evidence>
<dbReference type="PRINTS" id="PR00821">
    <property type="entry name" value="TAGLIPASE"/>
</dbReference>
<sequence length="332" mass="36258">MCKRLQKFMIVICIGVSAYAQEASLLQNASLADGRLVLAGVDGVGAAQLASWVAMARDGGVVFELYTRKNPQLFEVITPNKDPKHFNPDAPTYVVVHGWTVRDYALYRIKDNYLRTGDVNVIMVDWTRYSVDLYPKSAASTKYVGERIGELLLSLISRHPSAGSSLCLVGHSLGAHVSGRAGRYLRERNHTVARITALDPAGPLFEVPPLLPGLTPSDASFVLAVHTDGGFFGLVRPRGHADFYVNGGGPVQPGCGGYDLIGTSCSHFRSSYYFAESILHGGFTAVRCGSLADFLTERCRGGDRQRMGDRTSDRARGMYYLRTNMLPPYSRG</sequence>
<evidence type="ECO:0000313" key="7">
    <source>
        <dbReference type="EMBL" id="KAG7304157.1"/>
    </source>
</evidence>
<evidence type="ECO:0000256" key="1">
    <source>
        <dbReference type="ARBA" id="ARBA00004613"/>
    </source>
</evidence>
<dbReference type="CDD" id="cd00707">
    <property type="entry name" value="Pancreat_lipase_like"/>
    <property type="match status" value="1"/>
</dbReference>
<evidence type="ECO:0000256" key="2">
    <source>
        <dbReference type="ARBA" id="ARBA00010701"/>
    </source>
</evidence>
<keyword evidence="8" id="KW-1185">Reference proteome</keyword>